<accession>A0A7Y4GMQ4</accession>
<dbReference type="AlphaFoldDB" id="A0A7Y4GMQ4"/>
<evidence type="ECO:0000256" key="1">
    <source>
        <dbReference type="ARBA" id="ARBA00023172"/>
    </source>
</evidence>
<feature type="region of interest" description="Disordered" evidence="2">
    <location>
        <begin position="136"/>
        <end position="161"/>
    </location>
</feature>
<dbReference type="InterPro" id="IPR013762">
    <property type="entry name" value="Integrase-like_cat_sf"/>
</dbReference>
<gene>
    <name evidence="3" type="ORF">HCN58_02020</name>
</gene>
<dbReference type="Proteomes" id="UP000544122">
    <property type="component" value="Unassembled WGS sequence"/>
</dbReference>
<proteinExistence type="predicted"/>
<keyword evidence="4" id="KW-1185">Reference proteome</keyword>
<dbReference type="RefSeq" id="WP_171577694.1">
    <property type="nucleotide sequence ID" value="NZ_JAAVLX010000001.1"/>
</dbReference>
<name>A0A7Y4GMQ4_9BRAD</name>
<dbReference type="GO" id="GO:0003677">
    <property type="term" value="F:DNA binding"/>
    <property type="evidence" value="ECO:0007669"/>
    <property type="project" value="InterPro"/>
</dbReference>
<sequence length="161" mass="18578">MERLPHRPQTNDPDRAPQDRKFYEEAEEVLSHLKRRGTPMILFEVEKGKAKPFAFSTMQHKVQRMRVKLGLPAHFTFDACRHGGMTELEEAELTDGQGRALSAHRTQQSYVGYAKRTEKRVLAATRKRHAHRLTNETVTDVQNEQQKSVQNEGREQSVIAE</sequence>
<dbReference type="Gene3D" id="1.10.443.10">
    <property type="entry name" value="Intergrase catalytic core"/>
    <property type="match status" value="1"/>
</dbReference>
<feature type="compositionally biased region" description="Polar residues" evidence="2">
    <location>
        <begin position="136"/>
        <end position="151"/>
    </location>
</feature>
<keyword evidence="1" id="KW-0233">DNA recombination</keyword>
<dbReference type="EMBL" id="JAAVLX010000001">
    <property type="protein sequence ID" value="NOJ38404.1"/>
    <property type="molecule type" value="Genomic_DNA"/>
</dbReference>
<evidence type="ECO:0000313" key="4">
    <source>
        <dbReference type="Proteomes" id="UP000544122"/>
    </source>
</evidence>
<comment type="caution">
    <text evidence="3">The sequence shown here is derived from an EMBL/GenBank/DDBJ whole genome shotgun (WGS) entry which is preliminary data.</text>
</comment>
<evidence type="ECO:0000256" key="2">
    <source>
        <dbReference type="SAM" id="MobiDB-lite"/>
    </source>
</evidence>
<dbReference type="GO" id="GO:0006310">
    <property type="term" value="P:DNA recombination"/>
    <property type="evidence" value="ECO:0007669"/>
    <property type="project" value="UniProtKB-KW"/>
</dbReference>
<dbReference type="GO" id="GO:0015074">
    <property type="term" value="P:DNA integration"/>
    <property type="evidence" value="ECO:0007669"/>
    <property type="project" value="InterPro"/>
</dbReference>
<dbReference type="InterPro" id="IPR011010">
    <property type="entry name" value="DNA_brk_join_enz"/>
</dbReference>
<evidence type="ECO:0000313" key="3">
    <source>
        <dbReference type="EMBL" id="NOJ38404.1"/>
    </source>
</evidence>
<reference evidence="3 4" key="1">
    <citation type="submission" date="2020-03" db="EMBL/GenBank/DDBJ databases">
        <title>Bradyrhizobium diversity isolated from nodules of Indigofera sp.</title>
        <authorList>
            <person name="Klepa M."/>
            <person name="Helene L."/>
            <person name="Hungria M."/>
        </authorList>
    </citation>
    <scope>NUCLEOTIDE SEQUENCE [LARGE SCALE GENOMIC DNA]</scope>
    <source>
        <strain evidence="3 4">WSM 1791</strain>
    </source>
</reference>
<protein>
    <submittedName>
        <fullName evidence="3">Uncharacterized protein</fullName>
    </submittedName>
</protein>
<organism evidence="3 4">
    <name type="scientific">Bradyrhizobium australiense</name>
    <dbReference type="NCBI Taxonomy" id="2721161"/>
    <lineage>
        <taxon>Bacteria</taxon>
        <taxon>Pseudomonadati</taxon>
        <taxon>Pseudomonadota</taxon>
        <taxon>Alphaproteobacteria</taxon>
        <taxon>Hyphomicrobiales</taxon>
        <taxon>Nitrobacteraceae</taxon>
        <taxon>Bradyrhizobium</taxon>
    </lineage>
</organism>
<dbReference type="SUPFAM" id="SSF56349">
    <property type="entry name" value="DNA breaking-rejoining enzymes"/>
    <property type="match status" value="1"/>
</dbReference>